<sequence>MREREQREQNENEDEFCKVKPGDSVNDKRGKPSKGRLNQNQNRTSFTSRLRDCLHSTGKKGKTWISKLRETRGSLSQQIEKFLWVFVGNLQEVRWDSAQ</sequence>
<protein>
    <submittedName>
        <fullName evidence="2">Uncharacterized protein</fullName>
    </submittedName>
</protein>
<reference evidence="2" key="1">
    <citation type="submission" date="2023-08" db="EMBL/GenBank/DDBJ databases">
        <authorList>
            <person name="Alioto T."/>
            <person name="Alioto T."/>
            <person name="Gomez Garrido J."/>
        </authorList>
    </citation>
    <scope>NUCLEOTIDE SEQUENCE</scope>
</reference>
<feature type="region of interest" description="Disordered" evidence="1">
    <location>
        <begin position="1"/>
        <end position="52"/>
    </location>
</feature>
<evidence type="ECO:0000256" key="1">
    <source>
        <dbReference type="SAM" id="MobiDB-lite"/>
    </source>
</evidence>
<accession>A0AAV1EU16</accession>
<evidence type="ECO:0000313" key="2">
    <source>
        <dbReference type="EMBL" id="CAJ1052052.1"/>
    </source>
</evidence>
<feature type="compositionally biased region" description="Basic and acidic residues" evidence="1">
    <location>
        <begin position="1"/>
        <end position="30"/>
    </location>
</feature>
<dbReference type="EMBL" id="OY660865">
    <property type="protein sequence ID" value="CAJ1052052.1"/>
    <property type="molecule type" value="Genomic_DNA"/>
</dbReference>
<gene>
    <name evidence="2" type="ORF">XNOV1_A027392</name>
</gene>
<proteinExistence type="predicted"/>
<dbReference type="Proteomes" id="UP001178508">
    <property type="component" value="Chromosome 2"/>
</dbReference>
<feature type="compositionally biased region" description="Polar residues" evidence="1">
    <location>
        <begin position="36"/>
        <end position="48"/>
    </location>
</feature>
<keyword evidence="3" id="KW-1185">Reference proteome</keyword>
<evidence type="ECO:0000313" key="3">
    <source>
        <dbReference type="Proteomes" id="UP001178508"/>
    </source>
</evidence>
<name>A0AAV1EU16_XYRNO</name>
<organism evidence="2 3">
    <name type="scientific">Xyrichtys novacula</name>
    <name type="common">Pearly razorfish</name>
    <name type="synonym">Hemipteronotus novacula</name>
    <dbReference type="NCBI Taxonomy" id="13765"/>
    <lineage>
        <taxon>Eukaryota</taxon>
        <taxon>Metazoa</taxon>
        <taxon>Chordata</taxon>
        <taxon>Craniata</taxon>
        <taxon>Vertebrata</taxon>
        <taxon>Euteleostomi</taxon>
        <taxon>Actinopterygii</taxon>
        <taxon>Neopterygii</taxon>
        <taxon>Teleostei</taxon>
        <taxon>Neoteleostei</taxon>
        <taxon>Acanthomorphata</taxon>
        <taxon>Eupercaria</taxon>
        <taxon>Labriformes</taxon>
        <taxon>Labridae</taxon>
        <taxon>Xyrichtys</taxon>
    </lineage>
</organism>
<dbReference type="AlphaFoldDB" id="A0AAV1EU16"/>